<sequence length="343" mass="36306">MTTTNASSSSAHSSGNGKAYIIILLGLLAHAFTAPMVKIANFEPFTSVILRCGIGALCMLPFAFHEIKKLGALNKMGIVYSIVAGLFLGIDFCCFNLSIFYAGAGIASILLNIQVIVLPALAFIFDREKIEKSYYIVAPIMIIGVAMSGGLFDPPAPPVPGAPESVFGMDVTLFGTLTGALSGFCYGFYLYFARKASRINHGQFLQPMTLSSIAQLVAPVIAIVLLSHDRGFDVVHGMMANGLVPAQGVGTDITAMNWVFAILLGSVGQAVVWTFIQYGSMRLEPTHVAGLLLLSPVATLAISFGLFHEVPSMLQLLGAVIVLLAVSYQNGLLKKVLPGKSAA</sequence>
<dbReference type="SUPFAM" id="SSF103481">
    <property type="entry name" value="Multidrug resistance efflux transporter EmrE"/>
    <property type="match status" value="2"/>
</dbReference>
<comment type="subcellular location">
    <subcellularLocation>
        <location evidence="1">Cell membrane</location>
        <topology evidence="1">Multi-pass membrane protein</topology>
    </subcellularLocation>
</comment>
<dbReference type="PANTHER" id="PTHR42920:SF5">
    <property type="entry name" value="EAMA DOMAIN-CONTAINING PROTEIN"/>
    <property type="match status" value="1"/>
</dbReference>
<feature type="transmembrane region" description="Helical" evidence="7">
    <location>
        <begin position="288"/>
        <end position="307"/>
    </location>
</feature>
<protein>
    <submittedName>
        <fullName evidence="9">DMT family transporter</fullName>
    </submittedName>
</protein>
<gene>
    <name evidence="9" type="ORF">K6V98_00545</name>
</gene>
<dbReference type="RefSeq" id="WP_222198583.1">
    <property type="nucleotide sequence ID" value="NZ_JAIMFO010000004.1"/>
</dbReference>
<feature type="domain" description="EamA" evidence="8">
    <location>
        <begin position="18"/>
        <end position="148"/>
    </location>
</feature>
<comment type="caution">
    <text evidence="9">The sequence shown here is derived from an EMBL/GenBank/DDBJ whole genome shotgun (WGS) entry which is preliminary data.</text>
</comment>
<dbReference type="InterPro" id="IPR000620">
    <property type="entry name" value="EamA_dom"/>
</dbReference>
<feature type="transmembrane region" description="Helical" evidence="7">
    <location>
        <begin position="313"/>
        <end position="333"/>
    </location>
</feature>
<feature type="transmembrane region" description="Helical" evidence="7">
    <location>
        <begin position="106"/>
        <end position="125"/>
    </location>
</feature>
<evidence type="ECO:0000259" key="8">
    <source>
        <dbReference type="Pfam" id="PF00892"/>
    </source>
</evidence>
<dbReference type="Pfam" id="PF00892">
    <property type="entry name" value="EamA"/>
    <property type="match status" value="1"/>
</dbReference>
<feature type="transmembrane region" description="Helical" evidence="7">
    <location>
        <begin position="134"/>
        <end position="152"/>
    </location>
</feature>
<dbReference type="EMBL" id="JAIMFO010000004">
    <property type="protein sequence ID" value="MBY4796857.1"/>
    <property type="molecule type" value="Genomic_DNA"/>
</dbReference>
<dbReference type="PANTHER" id="PTHR42920">
    <property type="entry name" value="OS03G0707200 PROTEIN-RELATED"/>
    <property type="match status" value="1"/>
</dbReference>
<keyword evidence="4 7" id="KW-0812">Transmembrane</keyword>
<feature type="transmembrane region" description="Helical" evidence="7">
    <location>
        <begin position="255"/>
        <end position="276"/>
    </location>
</feature>
<keyword evidence="3" id="KW-1003">Cell membrane</keyword>
<feature type="transmembrane region" description="Helical" evidence="7">
    <location>
        <begin position="172"/>
        <end position="192"/>
    </location>
</feature>
<accession>A0ABS7MHL4</accession>
<evidence type="ECO:0000256" key="6">
    <source>
        <dbReference type="ARBA" id="ARBA00023136"/>
    </source>
</evidence>
<reference evidence="9 10" key="1">
    <citation type="submission" date="2021-08" db="EMBL/GenBank/DDBJ databases">
        <title>Collinsella faecalis sp. nov. isolated from swine faeces.</title>
        <authorList>
            <person name="Oh B.S."/>
            <person name="Lee J.H."/>
        </authorList>
    </citation>
    <scope>NUCLEOTIDE SEQUENCE [LARGE SCALE GENOMIC DNA]</scope>
    <source>
        <strain evidence="9 10">AGMB00827</strain>
    </source>
</reference>
<feature type="transmembrane region" description="Helical" evidence="7">
    <location>
        <begin position="20"/>
        <end position="39"/>
    </location>
</feature>
<comment type="similarity">
    <text evidence="2">Belongs to the EamA transporter family.</text>
</comment>
<organism evidence="9 10">
    <name type="scientific">Collinsella ureilytica</name>
    <dbReference type="NCBI Taxonomy" id="2869515"/>
    <lineage>
        <taxon>Bacteria</taxon>
        <taxon>Bacillati</taxon>
        <taxon>Actinomycetota</taxon>
        <taxon>Coriobacteriia</taxon>
        <taxon>Coriobacteriales</taxon>
        <taxon>Coriobacteriaceae</taxon>
        <taxon>Collinsella</taxon>
    </lineage>
</organism>
<dbReference type="Proteomes" id="UP000700908">
    <property type="component" value="Unassembled WGS sequence"/>
</dbReference>
<dbReference type="InterPro" id="IPR051258">
    <property type="entry name" value="Diverse_Substrate_Transporter"/>
</dbReference>
<keyword evidence="5 7" id="KW-1133">Transmembrane helix</keyword>
<evidence type="ECO:0000256" key="5">
    <source>
        <dbReference type="ARBA" id="ARBA00022989"/>
    </source>
</evidence>
<evidence type="ECO:0000256" key="2">
    <source>
        <dbReference type="ARBA" id="ARBA00007362"/>
    </source>
</evidence>
<proteinExistence type="inferred from homology"/>
<feature type="transmembrane region" description="Helical" evidence="7">
    <location>
        <begin position="45"/>
        <end position="65"/>
    </location>
</feature>
<name>A0ABS7MHL4_9ACTN</name>
<keyword evidence="10" id="KW-1185">Reference proteome</keyword>
<keyword evidence="6 7" id="KW-0472">Membrane</keyword>
<evidence type="ECO:0000313" key="9">
    <source>
        <dbReference type="EMBL" id="MBY4796857.1"/>
    </source>
</evidence>
<evidence type="ECO:0000256" key="1">
    <source>
        <dbReference type="ARBA" id="ARBA00004651"/>
    </source>
</evidence>
<evidence type="ECO:0000256" key="7">
    <source>
        <dbReference type="SAM" id="Phobius"/>
    </source>
</evidence>
<dbReference type="InterPro" id="IPR037185">
    <property type="entry name" value="EmrE-like"/>
</dbReference>
<evidence type="ECO:0000256" key="4">
    <source>
        <dbReference type="ARBA" id="ARBA00022692"/>
    </source>
</evidence>
<evidence type="ECO:0000313" key="10">
    <source>
        <dbReference type="Proteomes" id="UP000700908"/>
    </source>
</evidence>
<feature type="transmembrane region" description="Helical" evidence="7">
    <location>
        <begin position="77"/>
        <end position="100"/>
    </location>
</feature>
<evidence type="ECO:0000256" key="3">
    <source>
        <dbReference type="ARBA" id="ARBA00022475"/>
    </source>
</evidence>
<feature type="transmembrane region" description="Helical" evidence="7">
    <location>
        <begin position="204"/>
        <end position="226"/>
    </location>
</feature>